<organism evidence="1 2">
    <name type="scientific">Sphingobacterium deserti</name>
    <dbReference type="NCBI Taxonomy" id="1229276"/>
    <lineage>
        <taxon>Bacteria</taxon>
        <taxon>Pseudomonadati</taxon>
        <taxon>Bacteroidota</taxon>
        <taxon>Sphingobacteriia</taxon>
        <taxon>Sphingobacteriales</taxon>
        <taxon>Sphingobacteriaceae</taxon>
        <taxon>Sphingobacterium</taxon>
    </lineage>
</organism>
<comment type="caution">
    <text evidence="1">The sequence shown here is derived from an EMBL/GenBank/DDBJ whole genome shotgun (WGS) entry which is preliminary data.</text>
</comment>
<evidence type="ECO:0000313" key="1">
    <source>
        <dbReference type="EMBL" id="KGE13451.1"/>
    </source>
</evidence>
<protein>
    <submittedName>
        <fullName evidence="1">Uncharacterized protein</fullName>
    </submittedName>
</protein>
<name>A0A0B8T023_9SPHI</name>
<keyword evidence="2" id="KW-1185">Reference proteome</keyword>
<gene>
    <name evidence="1" type="ORF">DI53_2780</name>
</gene>
<sequence>MEAHYLLYLKAALGNEPTPIIKYKLTSYEFTEKWLIDGFERQPIFYPRWCAI</sequence>
<proteinExistence type="predicted"/>
<reference evidence="2" key="1">
    <citation type="submission" date="2014-04" db="EMBL/GenBank/DDBJ databases">
        <title>Whole-Genome optical mapping and complete genome sequence of Sphingobacterium deserti sp. nov., a new spaces isolated from desert in the west of China.</title>
        <authorList>
            <person name="Teng C."/>
            <person name="Zhou Z."/>
            <person name="Li X."/>
            <person name="Chen M."/>
            <person name="Lin M."/>
            <person name="Wang L."/>
            <person name="Su S."/>
            <person name="Zhang C."/>
            <person name="Zhang W."/>
        </authorList>
    </citation>
    <scope>NUCLEOTIDE SEQUENCE [LARGE SCALE GENOMIC DNA]</scope>
    <source>
        <strain evidence="2">ACCC05744</strain>
    </source>
</reference>
<accession>A0A0B8T023</accession>
<dbReference type="EMBL" id="JJMU01000052">
    <property type="protein sequence ID" value="KGE13451.1"/>
    <property type="molecule type" value="Genomic_DNA"/>
</dbReference>
<dbReference type="AlphaFoldDB" id="A0A0B8T023"/>
<evidence type="ECO:0000313" key="2">
    <source>
        <dbReference type="Proteomes" id="UP000031802"/>
    </source>
</evidence>
<dbReference type="Proteomes" id="UP000031802">
    <property type="component" value="Unassembled WGS sequence"/>
</dbReference>
<reference evidence="1 2" key="2">
    <citation type="journal article" date="2015" name="PLoS ONE">
        <title>Whole-Genome Optical Mapping and Finished Genome Sequence of Sphingobacterium deserti sp. nov., a New Species Isolated from the Western Desert of China.</title>
        <authorList>
            <person name="Teng C."/>
            <person name="Zhou Z."/>
            <person name="Molnar I."/>
            <person name="Li X."/>
            <person name="Tang R."/>
            <person name="Chen M."/>
            <person name="Wang L."/>
            <person name="Su S."/>
            <person name="Zhang W."/>
            <person name="Lin M."/>
        </authorList>
    </citation>
    <scope>NUCLEOTIDE SEQUENCE [LARGE SCALE GENOMIC DNA]</scope>
    <source>
        <strain evidence="2">ACCC05744</strain>
    </source>
</reference>